<dbReference type="AlphaFoldDB" id="A0A7G9Z268"/>
<gene>
    <name evidence="1" type="ORF">DIMBOPOO_00025</name>
</gene>
<sequence>MQLNKILDDIIFRVVYKEVKVECELPYCPFGLIEEIEEKIKTDEDFSGRYKEELSKQLQKQGYEKLEVIDIDTSSNCLKVKYTAYYSGRKEYPETHLKALLIFYEEMGNDIHNQKVFDEIVERAREDLGENGRVERLNHFATLFKGAMDTDLSPPEQLLHFFL</sequence>
<name>A0A7G9Z268_9EURY</name>
<accession>A0A7G9Z268</accession>
<protein>
    <submittedName>
        <fullName evidence="1">Uncharacterized protein</fullName>
    </submittedName>
</protein>
<evidence type="ECO:0000313" key="1">
    <source>
        <dbReference type="EMBL" id="QNO54352.1"/>
    </source>
</evidence>
<dbReference type="EMBL" id="MT631576">
    <property type="protein sequence ID" value="QNO54352.1"/>
    <property type="molecule type" value="Genomic_DNA"/>
</dbReference>
<reference evidence="1" key="1">
    <citation type="submission" date="2020-06" db="EMBL/GenBank/DDBJ databases">
        <title>Unique genomic features of the anaerobic methanotrophic archaea.</title>
        <authorList>
            <person name="Chadwick G.L."/>
            <person name="Skennerton C.T."/>
            <person name="Laso-Perez R."/>
            <person name="Leu A.O."/>
            <person name="Speth D.R."/>
            <person name="Yu H."/>
            <person name="Morgan-Lang C."/>
            <person name="Hatzenpichler R."/>
            <person name="Goudeau D."/>
            <person name="Malmstrom R."/>
            <person name="Brazelton W.J."/>
            <person name="Woyke T."/>
            <person name="Hallam S.J."/>
            <person name="Tyson G.W."/>
            <person name="Wegener G."/>
            <person name="Boetius A."/>
            <person name="Orphan V."/>
        </authorList>
    </citation>
    <scope>NUCLEOTIDE SEQUENCE</scope>
</reference>
<proteinExistence type="predicted"/>
<organism evidence="1">
    <name type="scientific">Candidatus Methanophaga sp. ANME-1 ERB7</name>
    <dbReference type="NCBI Taxonomy" id="2759913"/>
    <lineage>
        <taxon>Archaea</taxon>
        <taxon>Methanobacteriati</taxon>
        <taxon>Methanobacteriota</taxon>
        <taxon>Stenosarchaea group</taxon>
        <taxon>Methanomicrobia</taxon>
        <taxon>Candidatus Methanophagales</taxon>
        <taxon>Candidatus Methanophagaceae</taxon>
        <taxon>Candidatus Methanophaga</taxon>
    </lineage>
</organism>